<feature type="transmembrane region" description="Helical" evidence="6">
    <location>
        <begin position="253"/>
        <end position="274"/>
    </location>
</feature>
<feature type="transmembrane region" description="Helical" evidence="6">
    <location>
        <begin position="173"/>
        <end position="198"/>
    </location>
</feature>
<dbReference type="EMBL" id="JBBEGM010000005">
    <property type="protein sequence ID" value="MEJ2862355.1"/>
    <property type="molecule type" value="Genomic_DNA"/>
</dbReference>
<feature type="transmembrane region" description="Helical" evidence="6">
    <location>
        <begin position="889"/>
        <end position="910"/>
    </location>
</feature>
<feature type="transmembrane region" description="Helical" evidence="6">
    <location>
        <begin position="557"/>
        <end position="577"/>
    </location>
</feature>
<feature type="transmembrane region" description="Helical" evidence="6">
    <location>
        <begin position="520"/>
        <end position="537"/>
    </location>
</feature>
<sequence length="1216" mass="128775">MTAGSLDAHTAALRVGNAPAPSRRARLRAHLTDPFSRNSYALIVNTVMTGLLGLVFWFLAARFYTPVDVGRSSALISAMTLLSAIVGINITGTLSRFLPRSGARTARLVLVSYGLSSLAVAVLATGFVLTLGWWGPSFGLLASPWAAIGFVGVAVAANIFTVQDGVLVGLRGASWVALENTVFGVVKAGLLILLATTMPATGVYVAWIVPMILLCLPVNLLVFARRVPRHARETADAATTTGSEIRGFLAGDFVGALFGFGAIYLVPVIVAAALPPSTFAVFFIAWMIAGVLNLVANNLAQTLTVEGVFDAARLARYARSALVRSTVLLGAAAAALLVLARPMLAFLGPDYAAAAPLLQLLALGALGRAVMEVWLGVLRAQGRARSIVRWQVASGTVVVGTVVAGLFLGGGTLGMPIDPVTGVGVLVLVSQVAVALVVLPRLLRVISVKRADRFNPWTPPTTTAPARPTTSPTATGRRLVPLKVVVRAPATAEAPEAPPPEKRPAPSRGRRFLQAVDRQGPAVIVAVASLLSLVMIVEPLGRVDLAAMDGWGLVSVLPVVTLAGIALLLVSVVAAIALARERKVLLTGQLVAVCSALHGLTALIEPLPRFPTSYVHLGFVDFISRFGTVAPDVDARFSWPGFFALVSFVSDGAAPAQLLPLVQWTPLLSNLLYLLALWLILRNLRISWRGKWFAALLFTVLQWIGQDYFSPQGFTFLLYMIFIGILLTWFRPVGREAVGQVGRPAWVDGAWRRTPSTLRRAGGATRRFVGRVVGTPTHAGERAARPSSPATRIALLGLLLVIFAAATVSHQLTPFVMVVAAGALALGRRSTLRGLPVLLGVLMIAWVSLMTAAYWTGHLTDVLGGVGDLSGNVATSIAARAGGDVAHSVVLMVRVALFGVLAVGSVVGLWRRRHRGVDDRAVLLLLAVPFLAVLVQNYGGEIGLRVYMFALPGACVLLAMAFFPETARGTGFRAAFGSVWRYVAAGLVVLVLGASYGIAAYGNEAFERVTPGEMAAVQWVYDRPGDAQVLFLTDSLDSGATPMMPIGYTDTIGVGVRAAIASPNAADNTGVVMEQLTYWGGSTYFMTSTAEERYLEISAGYPAGWGQQFRAALAADPRLEKVLDTGDAQVYVPRNPQAYDPITGRVPERLGVRIGPTEWTPVGVTVLIGLVGVLLTLQVRALRRSGRAALRTTVFVWGPLLLVFAAVVVERLFALT</sequence>
<dbReference type="RefSeq" id="WP_337703729.1">
    <property type="nucleotide sequence ID" value="NZ_JBBEGM010000005.1"/>
</dbReference>
<feature type="transmembrane region" description="Helical" evidence="6">
    <location>
        <begin position="711"/>
        <end position="730"/>
    </location>
</feature>
<keyword evidence="4 6" id="KW-1133">Transmembrane helix</keyword>
<feature type="transmembrane region" description="Helical" evidence="6">
    <location>
        <begin position="979"/>
        <end position="1001"/>
    </location>
</feature>
<feature type="transmembrane region" description="Helical" evidence="6">
    <location>
        <begin position="352"/>
        <end position="375"/>
    </location>
</feature>
<feature type="transmembrane region" description="Helical" evidence="6">
    <location>
        <begin position="661"/>
        <end position="681"/>
    </location>
</feature>
<feature type="transmembrane region" description="Helical" evidence="6">
    <location>
        <begin position="204"/>
        <end position="224"/>
    </location>
</feature>
<comment type="subcellular location">
    <subcellularLocation>
        <location evidence="1">Cell membrane</location>
        <topology evidence="1">Multi-pass membrane protein</topology>
    </subcellularLocation>
</comment>
<feature type="transmembrane region" description="Helical" evidence="6">
    <location>
        <begin position="40"/>
        <end position="60"/>
    </location>
</feature>
<evidence type="ECO:0000256" key="2">
    <source>
        <dbReference type="ARBA" id="ARBA00022475"/>
    </source>
</evidence>
<feature type="transmembrane region" description="Helical" evidence="6">
    <location>
        <begin position="72"/>
        <end position="98"/>
    </location>
</feature>
<accession>A0ABU8M4U1</accession>
<feature type="transmembrane region" description="Helical" evidence="6">
    <location>
        <begin position="1189"/>
        <end position="1209"/>
    </location>
</feature>
<evidence type="ECO:0000256" key="3">
    <source>
        <dbReference type="ARBA" id="ARBA00022692"/>
    </source>
</evidence>
<protein>
    <recommendedName>
        <fullName evidence="9">O-antigen/teichoic acid export membrane protein</fullName>
    </recommendedName>
</protein>
<keyword evidence="3 6" id="KW-0812">Transmembrane</keyword>
<feature type="transmembrane region" description="Helical" evidence="6">
    <location>
        <begin position="584"/>
        <end position="604"/>
    </location>
</feature>
<feature type="transmembrane region" description="Helical" evidence="6">
    <location>
        <begin position="280"/>
        <end position="300"/>
    </location>
</feature>
<keyword evidence="2" id="KW-1003">Cell membrane</keyword>
<evidence type="ECO:0000256" key="4">
    <source>
        <dbReference type="ARBA" id="ARBA00022989"/>
    </source>
</evidence>
<reference evidence="7 8" key="1">
    <citation type="submission" date="2024-03" db="EMBL/GenBank/DDBJ databases">
        <title>Actinomycetospora sp. OC33-EN07, a novel actinomycete isolated from wild orchid (Aerides multiflora).</title>
        <authorList>
            <person name="Suriyachadkun C."/>
        </authorList>
    </citation>
    <scope>NUCLEOTIDE SEQUENCE [LARGE SCALE GENOMIC DNA]</scope>
    <source>
        <strain evidence="7 8">OC33-EN07</strain>
    </source>
</reference>
<organism evidence="7 8">
    <name type="scientific">Actinomycetospora flava</name>
    <dbReference type="NCBI Taxonomy" id="3129232"/>
    <lineage>
        <taxon>Bacteria</taxon>
        <taxon>Bacillati</taxon>
        <taxon>Actinomycetota</taxon>
        <taxon>Actinomycetes</taxon>
        <taxon>Pseudonocardiales</taxon>
        <taxon>Pseudonocardiaceae</taxon>
        <taxon>Actinomycetospora</taxon>
    </lineage>
</organism>
<feature type="transmembrane region" description="Helical" evidence="6">
    <location>
        <begin position="321"/>
        <end position="340"/>
    </location>
</feature>
<evidence type="ECO:0000313" key="7">
    <source>
        <dbReference type="EMBL" id="MEJ2862355.1"/>
    </source>
</evidence>
<feature type="transmembrane region" description="Helical" evidence="6">
    <location>
        <begin position="420"/>
        <end position="443"/>
    </location>
</feature>
<dbReference type="PANTHER" id="PTHR30250:SF26">
    <property type="entry name" value="PSMA PROTEIN"/>
    <property type="match status" value="1"/>
</dbReference>
<dbReference type="InterPro" id="IPR050833">
    <property type="entry name" value="Poly_Biosynth_Transport"/>
</dbReference>
<evidence type="ECO:0000256" key="1">
    <source>
        <dbReference type="ARBA" id="ARBA00004651"/>
    </source>
</evidence>
<feature type="transmembrane region" description="Helical" evidence="6">
    <location>
        <begin position="140"/>
        <end position="161"/>
    </location>
</feature>
<dbReference type="PANTHER" id="PTHR30250">
    <property type="entry name" value="PST FAMILY PREDICTED COLANIC ACID TRANSPORTER"/>
    <property type="match status" value="1"/>
</dbReference>
<feature type="transmembrane region" description="Helical" evidence="6">
    <location>
        <begin position="790"/>
        <end position="806"/>
    </location>
</feature>
<feature type="transmembrane region" description="Helical" evidence="6">
    <location>
        <begin position="835"/>
        <end position="855"/>
    </location>
</feature>
<evidence type="ECO:0000256" key="5">
    <source>
        <dbReference type="ARBA" id="ARBA00023136"/>
    </source>
</evidence>
<evidence type="ECO:0008006" key="9">
    <source>
        <dbReference type="Google" id="ProtNLM"/>
    </source>
</evidence>
<feature type="transmembrane region" description="Helical" evidence="6">
    <location>
        <begin position="1159"/>
        <end position="1177"/>
    </location>
</feature>
<proteinExistence type="predicted"/>
<keyword evidence="8" id="KW-1185">Reference proteome</keyword>
<comment type="caution">
    <text evidence="7">The sequence shown here is derived from an EMBL/GenBank/DDBJ whole genome shotgun (WGS) entry which is preliminary data.</text>
</comment>
<gene>
    <name evidence="7" type="ORF">WCD58_14380</name>
</gene>
<dbReference type="Proteomes" id="UP001369736">
    <property type="component" value="Unassembled WGS sequence"/>
</dbReference>
<evidence type="ECO:0000313" key="8">
    <source>
        <dbReference type="Proteomes" id="UP001369736"/>
    </source>
</evidence>
<feature type="transmembrane region" description="Helical" evidence="6">
    <location>
        <begin position="110"/>
        <end position="134"/>
    </location>
</feature>
<feature type="transmembrane region" description="Helical" evidence="6">
    <location>
        <begin position="946"/>
        <end position="967"/>
    </location>
</feature>
<name>A0ABU8M4U1_9PSEU</name>
<feature type="transmembrane region" description="Helical" evidence="6">
    <location>
        <begin position="922"/>
        <end position="940"/>
    </location>
</feature>
<keyword evidence="5 6" id="KW-0472">Membrane</keyword>
<evidence type="ECO:0000256" key="6">
    <source>
        <dbReference type="SAM" id="Phobius"/>
    </source>
</evidence>
<feature type="transmembrane region" description="Helical" evidence="6">
    <location>
        <begin position="387"/>
        <end position="408"/>
    </location>
</feature>